<comment type="caution">
    <text evidence="1">The sequence shown here is derived from an EMBL/GenBank/DDBJ whole genome shotgun (WGS) entry which is preliminary data.</text>
</comment>
<accession>A0ABS4TVR3</accession>
<organism evidence="1 2">
    <name type="scientific">Kibdelosporangium banguiense</name>
    <dbReference type="NCBI Taxonomy" id="1365924"/>
    <lineage>
        <taxon>Bacteria</taxon>
        <taxon>Bacillati</taxon>
        <taxon>Actinomycetota</taxon>
        <taxon>Actinomycetes</taxon>
        <taxon>Pseudonocardiales</taxon>
        <taxon>Pseudonocardiaceae</taxon>
        <taxon>Kibdelosporangium</taxon>
    </lineage>
</organism>
<evidence type="ECO:0000313" key="1">
    <source>
        <dbReference type="EMBL" id="MBP2328485.1"/>
    </source>
</evidence>
<evidence type="ECO:0000313" key="2">
    <source>
        <dbReference type="Proteomes" id="UP001519332"/>
    </source>
</evidence>
<gene>
    <name evidence="1" type="ORF">JOF56_008870</name>
</gene>
<dbReference type="RefSeq" id="WP_209645473.1">
    <property type="nucleotide sequence ID" value="NZ_JAGINW010000001.1"/>
</dbReference>
<keyword evidence="2" id="KW-1185">Reference proteome</keyword>
<sequence length="46" mass="5256">MAVPLEKSSLQKELGSKEWPFSENHVLARDPKPAEITRMSPLHWLA</sequence>
<proteinExistence type="predicted"/>
<dbReference type="Proteomes" id="UP001519332">
    <property type="component" value="Unassembled WGS sequence"/>
</dbReference>
<protein>
    <submittedName>
        <fullName evidence="1">Uncharacterized protein</fullName>
    </submittedName>
</protein>
<name>A0ABS4TVR3_9PSEU</name>
<dbReference type="EMBL" id="JAGINW010000001">
    <property type="protein sequence ID" value="MBP2328485.1"/>
    <property type="molecule type" value="Genomic_DNA"/>
</dbReference>
<reference evidence="1 2" key="1">
    <citation type="submission" date="2021-03" db="EMBL/GenBank/DDBJ databases">
        <title>Sequencing the genomes of 1000 actinobacteria strains.</title>
        <authorList>
            <person name="Klenk H.-P."/>
        </authorList>
    </citation>
    <scope>NUCLEOTIDE SEQUENCE [LARGE SCALE GENOMIC DNA]</scope>
    <source>
        <strain evidence="1 2">DSM 46670</strain>
    </source>
</reference>